<evidence type="ECO:0000256" key="3">
    <source>
        <dbReference type="ARBA" id="ARBA00022692"/>
    </source>
</evidence>
<dbReference type="Gene3D" id="1.20.144.10">
    <property type="entry name" value="Phosphatidic acid phosphatase type 2/haloperoxidase"/>
    <property type="match status" value="1"/>
</dbReference>
<dbReference type="PANTHER" id="PTHR14969">
    <property type="entry name" value="SPHINGOSINE-1-PHOSPHATE PHOSPHOHYDROLASE"/>
    <property type="match status" value="1"/>
</dbReference>
<evidence type="ECO:0000256" key="2">
    <source>
        <dbReference type="ARBA" id="ARBA00022475"/>
    </source>
</evidence>
<evidence type="ECO:0000313" key="10">
    <source>
        <dbReference type="Proteomes" id="UP001612812"/>
    </source>
</evidence>
<proteinExistence type="predicted"/>
<keyword evidence="6 7" id="KW-0472">Membrane</keyword>
<evidence type="ECO:0000313" key="9">
    <source>
        <dbReference type="EMBL" id="MFI7264308.1"/>
    </source>
</evidence>
<comment type="caution">
    <text evidence="9">The sequence shown here is derived from an EMBL/GenBank/DDBJ whole genome shotgun (WGS) entry which is preliminary data.</text>
</comment>
<evidence type="ECO:0000259" key="8">
    <source>
        <dbReference type="SMART" id="SM00014"/>
    </source>
</evidence>
<reference evidence="9 10" key="1">
    <citation type="submission" date="2024-10" db="EMBL/GenBank/DDBJ databases">
        <title>The Natural Products Discovery Center: Release of the First 8490 Sequenced Strains for Exploring Actinobacteria Biosynthetic Diversity.</title>
        <authorList>
            <person name="Kalkreuter E."/>
            <person name="Kautsar S.A."/>
            <person name="Yang D."/>
            <person name="Bader C.D."/>
            <person name="Teijaro C.N."/>
            <person name="Fluegel L."/>
            <person name="Davis C.M."/>
            <person name="Simpson J.R."/>
            <person name="Lauterbach L."/>
            <person name="Steele A.D."/>
            <person name="Gui C."/>
            <person name="Meng S."/>
            <person name="Li G."/>
            <person name="Viehrig K."/>
            <person name="Ye F."/>
            <person name="Su P."/>
            <person name="Kiefer A.F."/>
            <person name="Nichols A."/>
            <person name="Cepeda A.J."/>
            <person name="Yan W."/>
            <person name="Fan B."/>
            <person name="Jiang Y."/>
            <person name="Adhikari A."/>
            <person name="Zheng C.-J."/>
            <person name="Schuster L."/>
            <person name="Cowan T.M."/>
            <person name="Smanski M.J."/>
            <person name="Chevrette M.G."/>
            <person name="De Carvalho L.P.S."/>
            <person name="Shen B."/>
        </authorList>
    </citation>
    <scope>NUCLEOTIDE SEQUENCE [LARGE SCALE GENOMIC DNA]</scope>
    <source>
        <strain evidence="9 10">NPDC049845</strain>
    </source>
</reference>
<feature type="transmembrane region" description="Helical" evidence="7">
    <location>
        <begin position="188"/>
        <end position="210"/>
    </location>
</feature>
<evidence type="ECO:0000256" key="5">
    <source>
        <dbReference type="ARBA" id="ARBA00022989"/>
    </source>
</evidence>
<keyword evidence="3 7" id="KW-0812">Transmembrane</keyword>
<dbReference type="SUPFAM" id="SSF48317">
    <property type="entry name" value="Acid phosphatase/Vanadium-dependent haloperoxidase"/>
    <property type="match status" value="1"/>
</dbReference>
<dbReference type="RefSeq" id="WP_396770270.1">
    <property type="nucleotide sequence ID" value="NZ_JBITLA010000008.1"/>
</dbReference>
<evidence type="ECO:0000256" key="7">
    <source>
        <dbReference type="SAM" id="Phobius"/>
    </source>
</evidence>
<dbReference type="PANTHER" id="PTHR14969:SF62">
    <property type="entry name" value="DECAPRENYLPHOSPHORYL-5-PHOSPHORIBOSE PHOSPHATASE RV3807C-RELATED"/>
    <property type="match status" value="1"/>
</dbReference>
<comment type="subcellular location">
    <subcellularLocation>
        <location evidence="1">Cell membrane</location>
        <topology evidence="1">Multi-pass membrane protein</topology>
    </subcellularLocation>
</comment>
<protein>
    <submittedName>
        <fullName evidence="9">Phosphatase PAP2 family protein</fullName>
    </submittedName>
</protein>
<dbReference type="EMBL" id="JBITLE010000006">
    <property type="protein sequence ID" value="MFI7264308.1"/>
    <property type="molecule type" value="Genomic_DNA"/>
</dbReference>
<keyword evidence="5 7" id="KW-1133">Transmembrane helix</keyword>
<dbReference type="InterPro" id="IPR036938">
    <property type="entry name" value="PAP2/HPO_sf"/>
</dbReference>
<name>A0ABW7ZN79_9ACTN</name>
<feature type="domain" description="Phosphatidic acid phosphatase type 2/haloperoxidase" evidence="8">
    <location>
        <begin position="93"/>
        <end position="203"/>
    </location>
</feature>
<keyword evidence="2" id="KW-1003">Cell membrane</keyword>
<keyword evidence="10" id="KW-1185">Reference proteome</keyword>
<accession>A0ABW7ZN79</accession>
<feature type="transmembrane region" description="Helical" evidence="7">
    <location>
        <begin position="63"/>
        <end position="83"/>
    </location>
</feature>
<dbReference type="SMART" id="SM00014">
    <property type="entry name" value="acidPPc"/>
    <property type="match status" value="1"/>
</dbReference>
<dbReference type="Pfam" id="PF01569">
    <property type="entry name" value="PAP2"/>
    <property type="match status" value="1"/>
</dbReference>
<evidence type="ECO:0000256" key="6">
    <source>
        <dbReference type="ARBA" id="ARBA00023136"/>
    </source>
</evidence>
<dbReference type="InterPro" id="IPR000326">
    <property type="entry name" value="PAP2/HPO"/>
</dbReference>
<organism evidence="9 10">
    <name type="scientific">Micromonospora maritima</name>
    <dbReference type="NCBI Taxonomy" id="986711"/>
    <lineage>
        <taxon>Bacteria</taxon>
        <taxon>Bacillati</taxon>
        <taxon>Actinomycetota</taxon>
        <taxon>Actinomycetes</taxon>
        <taxon>Micromonosporales</taxon>
        <taxon>Micromonosporaceae</taxon>
        <taxon>Micromonospora</taxon>
    </lineage>
</organism>
<keyword evidence="4" id="KW-0378">Hydrolase</keyword>
<sequence length="228" mass="22718">MTSFRRLVLAVLILAVGAGAVTLLAPGGLGDPQPEVVTEGVSADLYRDVVGVPAGVVRLGGHLALGAPLVLSAALAWVGWLGWGRRTGATAAVALTGAGAVLAYVTSEALKLVVDQERPCRAIADVPGWVPCPPAGDWSFPSNHSTVAGALATGLVLAAPRLAGFAVPAGLLAAAARVVAGVHYPHDVVAGLILGAAITAAVVVLLAPAGRRLVGPTRDRCAPGRPAQ</sequence>
<gene>
    <name evidence="9" type="ORF">ACIBP4_18670</name>
</gene>
<dbReference type="Proteomes" id="UP001612812">
    <property type="component" value="Unassembled WGS sequence"/>
</dbReference>
<evidence type="ECO:0000256" key="4">
    <source>
        <dbReference type="ARBA" id="ARBA00022801"/>
    </source>
</evidence>
<evidence type="ECO:0000256" key="1">
    <source>
        <dbReference type="ARBA" id="ARBA00004651"/>
    </source>
</evidence>
<feature type="transmembrane region" description="Helical" evidence="7">
    <location>
        <begin position="162"/>
        <end position="182"/>
    </location>
</feature>